<organism evidence="3 4">
    <name type="scientific">Ferrimonas lipolytica</name>
    <dbReference type="NCBI Taxonomy" id="2724191"/>
    <lineage>
        <taxon>Bacteria</taxon>
        <taxon>Pseudomonadati</taxon>
        <taxon>Pseudomonadota</taxon>
        <taxon>Gammaproteobacteria</taxon>
        <taxon>Alteromonadales</taxon>
        <taxon>Ferrimonadaceae</taxon>
        <taxon>Ferrimonas</taxon>
    </lineage>
</organism>
<evidence type="ECO:0000313" key="3">
    <source>
        <dbReference type="EMBL" id="QIZ75660.1"/>
    </source>
</evidence>
<dbReference type="AlphaFoldDB" id="A0A6H1UAP4"/>
<dbReference type="RefSeq" id="WP_168658921.1">
    <property type="nucleotide sequence ID" value="NZ_CP051180.1"/>
</dbReference>
<sequence>MNSFGVAMGLDGINVLIVEDDPVFRQLIGDYCRKQGMNIDEAEDGQVGLERFAANRPDLMLVDLSMPRMGGQEFLAELASLAPEVPSIVITGNKAMSDVVDALRHGAWDYLMKPLTDLHILHNAMTDCLRESGGIEANTSLPEPTLKPTESFTLNDNYDALRNDPHTAQLVQAQLFPAPELHGMRCHFGYSLYKCEPVSDRLCDGFEADNDHFCTYLAHISPESTANAFVSVLIRSFFNQKLKRYRQGGSTAILEPYSMLCYLNEQLVKSGLNCSIEIVYVVLDQRSKRISMARCGSNIKAYLRTDDTLSPLLMADTTALGVGSDIEPSSHFRSLEQDQALALLEGSNQARQDLLNGDFSGVNQALDGGSGLQLRV</sequence>
<keyword evidence="4" id="KW-1185">Reference proteome</keyword>
<dbReference type="InterPro" id="IPR052048">
    <property type="entry name" value="ST_Response_Regulator"/>
</dbReference>
<dbReference type="SMART" id="SM00448">
    <property type="entry name" value="REC"/>
    <property type="match status" value="1"/>
</dbReference>
<dbReference type="GO" id="GO:0000160">
    <property type="term" value="P:phosphorelay signal transduction system"/>
    <property type="evidence" value="ECO:0007669"/>
    <property type="project" value="InterPro"/>
</dbReference>
<dbReference type="InterPro" id="IPR001789">
    <property type="entry name" value="Sig_transdc_resp-reg_receiver"/>
</dbReference>
<dbReference type="KEGG" id="fes:HER31_01320"/>
<dbReference type="Pfam" id="PF00072">
    <property type="entry name" value="Response_reg"/>
    <property type="match status" value="1"/>
</dbReference>
<gene>
    <name evidence="3" type="ORF">HER31_01320</name>
</gene>
<protein>
    <submittedName>
        <fullName evidence="3">Response regulator</fullName>
    </submittedName>
</protein>
<dbReference type="Gene3D" id="3.60.40.10">
    <property type="entry name" value="PPM-type phosphatase domain"/>
    <property type="match status" value="1"/>
</dbReference>
<dbReference type="EMBL" id="CP051180">
    <property type="protein sequence ID" value="QIZ75660.1"/>
    <property type="molecule type" value="Genomic_DNA"/>
</dbReference>
<dbReference type="PROSITE" id="PS50110">
    <property type="entry name" value="RESPONSE_REGULATORY"/>
    <property type="match status" value="1"/>
</dbReference>
<accession>A0A6H1UAP4</accession>
<reference evidence="3 4" key="1">
    <citation type="submission" date="2020-04" db="EMBL/GenBank/DDBJ databases">
        <title>Ferrimonas sp. S7 isolated from sea water.</title>
        <authorList>
            <person name="Bae S.S."/>
            <person name="Baek K."/>
        </authorList>
    </citation>
    <scope>NUCLEOTIDE SEQUENCE [LARGE SCALE GENOMIC DNA]</scope>
    <source>
        <strain evidence="3 4">S7</strain>
    </source>
</reference>
<evidence type="ECO:0000313" key="4">
    <source>
        <dbReference type="Proteomes" id="UP000501602"/>
    </source>
</evidence>
<dbReference type="Proteomes" id="UP000501602">
    <property type="component" value="Chromosome"/>
</dbReference>
<proteinExistence type="predicted"/>
<keyword evidence="1" id="KW-0597">Phosphoprotein</keyword>
<dbReference type="InterPro" id="IPR011006">
    <property type="entry name" value="CheY-like_superfamily"/>
</dbReference>
<dbReference type="InterPro" id="IPR036457">
    <property type="entry name" value="PPM-type-like_dom_sf"/>
</dbReference>
<dbReference type="Gene3D" id="3.40.50.2300">
    <property type="match status" value="1"/>
</dbReference>
<dbReference type="PANTHER" id="PTHR43228">
    <property type="entry name" value="TWO-COMPONENT RESPONSE REGULATOR"/>
    <property type="match status" value="1"/>
</dbReference>
<dbReference type="SUPFAM" id="SSF52172">
    <property type="entry name" value="CheY-like"/>
    <property type="match status" value="1"/>
</dbReference>
<feature type="modified residue" description="4-aspartylphosphate" evidence="1">
    <location>
        <position position="63"/>
    </location>
</feature>
<name>A0A6H1UAP4_9GAMM</name>
<dbReference type="PANTHER" id="PTHR43228:SF1">
    <property type="entry name" value="TWO-COMPONENT RESPONSE REGULATOR ARR22"/>
    <property type="match status" value="1"/>
</dbReference>
<evidence type="ECO:0000259" key="2">
    <source>
        <dbReference type="PROSITE" id="PS50110"/>
    </source>
</evidence>
<feature type="domain" description="Response regulatory" evidence="2">
    <location>
        <begin position="14"/>
        <end position="128"/>
    </location>
</feature>
<evidence type="ECO:0000256" key="1">
    <source>
        <dbReference type="PROSITE-ProRule" id="PRU00169"/>
    </source>
</evidence>